<dbReference type="InterPro" id="IPR008979">
    <property type="entry name" value="Galactose-bd-like_sf"/>
</dbReference>
<dbReference type="InterPro" id="IPR006103">
    <property type="entry name" value="Glyco_hydro_2_cat"/>
</dbReference>
<proteinExistence type="inferred from homology"/>
<evidence type="ECO:0000256" key="4">
    <source>
        <dbReference type="RuleBase" id="RU361154"/>
    </source>
</evidence>
<dbReference type="Gene3D" id="3.20.20.80">
    <property type="entry name" value="Glycosidases"/>
    <property type="match status" value="1"/>
</dbReference>
<comment type="caution">
    <text evidence="10">The sequence shown here is derived from an EMBL/GenBank/DDBJ whole genome shotgun (WGS) entry which is preliminary data.</text>
</comment>
<sequence length="799" mass="90618">MRINFRKPYIDKGLLHQLRNCIYGLFVISLYLFSINSYADNISTKKSCTISLNQDWLFGGEFQTEYFDSNFDDSNFEKITIPHCVSELSWQNWNVDSWQKVYGYRKHFSLPQIENGSRVILHFDGVMVGATPCINGHKLKTHLGGYLPFEYDITSLVKEENILTVAVDSRWSNVPPQGASMGPKRIDYLEPGGIHRSVYLKIVPQTYIKNVFCKTEEVLKSSRKMNVLCMLDAVKSVRSRLTLKVRLEDKGRVISEGTKDINVKKGNVETSVTLSNLSNIILWDIDNPKLYDVFVTLHDNGKAVHSSKTRIGFRSAEFKLDGFYLNGKRLQLFGLNRHELYPYVGYAMPDRVMRRDAEILKNDYNCNIVRCSHYPQTEAFLDACDELGLLVWDEIPGWGYIGDKEWKKLLVRDVEEMIIRDRNHPSIIIWGTRVNESKSDIELYKETRALASKLDDTRPTSGSMTSGTRKTWEKDWSQDVFAYDDYHADPDGSVGIHEPTPGYPYMLAEAVGQFNYAALKDFNCYYSRQVDLETLESQALRHAEAHSKSAATKRNSGVVAWCAFDYGSLINAFKTVKTPGIADVFRIPKLGASFYLAQCNPKERVTLEPNFYWSFSEKSPNGPGKEAVIFSNCEQLRLYIDGGLYATLNPDNSKLPNVKYPPFFVDLEFDGDVKPGELRLEGYIKGMKVIEKRYSSDVKWNDFLLQADDDEIAGDGIDATRVVFGITDKYGSLRPYGDGLVEFCIDGPGEIVGDNPFDLSENGGCGAVWIRSKQNSSGIITLRAKSSYHGVKTVKINVK</sequence>
<evidence type="ECO:0000256" key="1">
    <source>
        <dbReference type="ARBA" id="ARBA00007401"/>
    </source>
</evidence>
<dbReference type="Pfam" id="PF02837">
    <property type="entry name" value="Glyco_hydro_2_N"/>
    <property type="match status" value="1"/>
</dbReference>
<dbReference type="GO" id="GO:0005975">
    <property type="term" value="P:carbohydrate metabolic process"/>
    <property type="evidence" value="ECO:0007669"/>
    <property type="project" value="InterPro"/>
</dbReference>
<evidence type="ECO:0000259" key="7">
    <source>
        <dbReference type="Pfam" id="PF02836"/>
    </source>
</evidence>
<dbReference type="InterPro" id="IPR023230">
    <property type="entry name" value="Glyco_hydro_2_CS"/>
</dbReference>
<dbReference type="InterPro" id="IPR051913">
    <property type="entry name" value="GH2_Domain-Containing"/>
</dbReference>
<feature type="domain" description="Glycoside hydrolase family 2 immunoglobulin-like beta-sandwich" evidence="6">
    <location>
        <begin position="206"/>
        <end position="314"/>
    </location>
</feature>
<organism evidence="10 11">
    <name type="scientific">Bacteroides intestinalis</name>
    <dbReference type="NCBI Taxonomy" id="329854"/>
    <lineage>
        <taxon>Bacteria</taxon>
        <taxon>Pseudomonadati</taxon>
        <taxon>Bacteroidota</taxon>
        <taxon>Bacteroidia</taxon>
        <taxon>Bacteroidales</taxon>
        <taxon>Bacteroidaceae</taxon>
        <taxon>Bacteroides</taxon>
    </lineage>
</organism>
<feature type="domain" description="Glycoside hydrolase family 2" evidence="9">
    <location>
        <begin position="705"/>
        <end position="788"/>
    </location>
</feature>
<reference evidence="10 11" key="1">
    <citation type="submission" date="2018-08" db="EMBL/GenBank/DDBJ databases">
        <title>A genome reference for cultivated species of the human gut microbiota.</title>
        <authorList>
            <person name="Zou Y."/>
            <person name="Xue W."/>
            <person name="Luo G."/>
        </authorList>
    </citation>
    <scope>NUCLEOTIDE SEQUENCE [LARGE SCALE GENOMIC DNA]</scope>
    <source>
        <strain evidence="10 11">AF14-32</strain>
    </source>
</reference>
<feature type="transmembrane region" description="Helical" evidence="5">
    <location>
        <begin position="21"/>
        <end position="39"/>
    </location>
</feature>
<evidence type="ECO:0000256" key="5">
    <source>
        <dbReference type="SAM" id="Phobius"/>
    </source>
</evidence>
<evidence type="ECO:0000313" key="10">
    <source>
        <dbReference type="EMBL" id="RGV55287.1"/>
    </source>
</evidence>
<feature type="domain" description="Glycosyl hydrolases family 2 sugar binding" evidence="8">
    <location>
        <begin position="69"/>
        <end position="202"/>
    </location>
</feature>
<evidence type="ECO:0000259" key="6">
    <source>
        <dbReference type="Pfam" id="PF00703"/>
    </source>
</evidence>
<dbReference type="Gene3D" id="2.60.120.260">
    <property type="entry name" value="Galactose-binding domain-like"/>
    <property type="match status" value="1"/>
</dbReference>
<dbReference type="InterPro" id="IPR036156">
    <property type="entry name" value="Beta-gal/glucu_dom_sf"/>
</dbReference>
<keyword evidence="5" id="KW-0472">Membrane</keyword>
<dbReference type="Gene3D" id="2.60.40.10">
    <property type="entry name" value="Immunoglobulins"/>
    <property type="match status" value="3"/>
</dbReference>
<dbReference type="PRINTS" id="PR00132">
    <property type="entry name" value="GLHYDRLASE2"/>
</dbReference>
<accession>A0A412YCV2</accession>
<evidence type="ECO:0000256" key="2">
    <source>
        <dbReference type="ARBA" id="ARBA00022801"/>
    </source>
</evidence>
<evidence type="ECO:0000256" key="3">
    <source>
        <dbReference type="ARBA" id="ARBA00023295"/>
    </source>
</evidence>
<dbReference type="Pfam" id="PF00703">
    <property type="entry name" value="Glyco_hydro_2"/>
    <property type="match status" value="1"/>
</dbReference>
<keyword evidence="2 4" id="KW-0378">Hydrolase</keyword>
<dbReference type="AlphaFoldDB" id="A0A412YCV2"/>
<dbReference type="InterPro" id="IPR040605">
    <property type="entry name" value="Glyco_hydro2_dom5"/>
</dbReference>
<evidence type="ECO:0000259" key="9">
    <source>
        <dbReference type="Pfam" id="PF18565"/>
    </source>
</evidence>
<feature type="domain" description="Glycoside hydrolase family 2 catalytic" evidence="7">
    <location>
        <begin position="322"/>
        <end position="460"/>
    </location>
</feature>
<name>A0A412YCV2_9BACE</name>
<dbReference type="SUPFAM" id="SSF51445">
    <property type="entry name" value="(Trans)glycosidases"/>
    <property type="match status" value="1"/>
</dbReference>
<dbReference type="PROSITE" id="PS00608">
    <property type="entry name" value="GLYCOSYL_HYDROL_F2_2"/>
    <property type="match status" value="1"/>
</dbReference>
<dbReference type="InterPro" id="IPR006102">
    <property type="entry name" value="Ig-like_GH2"/>
</dbReference>
<dbReference type="SUPFAM" id="SSF49303">
    <property type="entry name" value="beta-Galactosidase/glucuronidase domain"/>
    <property type="match status" value="1"/>
</dbReference>
<keyword evidence="3 4" id="KW-0326">Glycosidase</keyword>
<dbReference type="InterPro" id="IPR023232">
    <property type="entry name" value="Glyco_hydro_2_AS"/>
</dbReference>
<dbReference type="InterPro" id="IPR013783">
    <property type="entry name" value="Ig-like_fold"/>
</dbReference>
<dbReference type="RefSeq" id="WP_022392684.1">
    <property type="nucleotide sequence ID" value="NZ_QRZF01000004.1"/>
</dbReference>
<dbReference type="PANTHER" id="PTHR42732">
    <property type="entry name" value="BETA-GALACTOSIDASE"/>
    <property type="match status" value="1"/>
</dbReference>
<comment type="similarity">
    <text evidence="1 4">Belongs to the glycosyl hydrolase 2 family.</text>
</comment>
<gene>
    <name evidence="10" type="ORF">DWW10_06955</name>
</gene>
<evidence type="ECO:0000313" key="11">
    <source>
        <dbReference type="Proteomes" id="UP000283850"/>
    </source>
</evidence>
<dbReference type="EMBL" id="QRZF01000004">
    <property type="protein sequence ID" value="RGV55287.1"/>
    <property type="molecule type" value="Genomic_DNA"/>
</dbReference>
<dbReference type="GO" id="GO:0004553">
    <property type="term" value="F:hydrolase activity, hydrolyzing O-glycosyl compounds"/>
    <property type="evidence" value="ECO:0007669"/>
    <property type="project" value="InterPro"/>
</dbReference>
<dbReference type="InterPro" id="IPR006101">
    <property type="entry name" value="Glyco_hydro_2"/>
</dbReference>
<dbReference type="Pfam" id="PF02836">
    <property type="entry name" value="Glyco_hydro_2_C"/>
    <property type="match status" value="1"/>
</dbReference>
<keyword evidence="5" id="KW-1133">Transmembrane helix</keyword>
<dbReference type="Proteomes" id="UP000283850">
    <property type="component" value="Unassembled WGS sequence"/>
</dbReference>
<dbReference type="Pfam" id="PF18565">
    <property type="entry name" value="Glyco_hydro2_C5"/>
    <property type="match status" value="1"/>
</dbReference>
<dbReference type="InterPro" id="IPR017853">
    <property type="entry name" value="GH"/>
</dbReference>
<dbReference type="PANTHER" id="PTHR42732:SF1">
    <property type="entry name" value="BETA-MANNOSIDASE"/>
    <property type="match status" value="1"/>
</dbReference>
<keyword evidence="5" id="KW-0812">Transmembrane</keyword>
<dbReference type="SUPFAM" id="SSF49785">
    <property type="entry name" value="Galactose-binding domain-like"/>
    <property type="match status" value="1"/>
</dbReference>
<dbReference type="PROSITE" id="PS00719">
    <property type="entry name" value="GLYCOSYL_HYDROL_F2_1"/>
    <property type="match status" value="1"/>
</dbReference>
<protein>
    <submittedName>
        <fullName evidence="10">Glycoside hydrolase family 2 protein</fullName>
    </submittedName>
</protein>
<evidence type="ECO:0000259" key="8">
    <source>
        <dbReference type="Pfam" id="PF02837"/>
    </source>
</evidence>
<dbReference type="InterPro" id="IPR006104">
    <property type="entry name" value="Glyco_hydro_2_N"/>
</dbReference>